<keyword evidence="1" id="KW-0175">Coiled coil</keyword>
<sequence length="264" mass="28743">MNDFPQLSQECLLLCPPPPAQLDQQEPTVHEVATAIEYGHKIKSLRLTSKAVTDEDVVHVEIWSKNSLTKFVRNLPESPGGIGGGLGGPESPGGGGPPESPEGGPAPPAPPAPQEPQGPPDWFIQFNNNFNNNFNNFNNNLNNLNNNLNNLNNNFNNLNNKLVALNNNQNVMTRLLNNLQDSLRAVHQNSFARDQNRFAVNLDDDLVPLHNDNNAAPPNFPGTRGDLLGLSANRCNTLLVFYGQPRGVGAVACRHMLARFLGLP</sequence>
<evidence type="ECO:0000256" key="1">
    <source>
        <dbReference type="SAM" id="Coils"/>
    </source>
</evidence>
<name>A0AAW2ZQH3_9EUKA</name>
<keyword evidence="4" id="KW-1185">Reference proteome</keyword>
<feature type="region of interest" description="Disordered" evidence="2">
    <location>
        <begin position="74"/>
        <end position="122"/>
    </location>
</feature>
<evidence type="ECO:0000256" key="2">
    <source>
        <dbReference type="SAM" id="MobiDB-lite"/>
    </source>
</evidence>
<feature type="compositionally biased region" description="Gly residues" evidence="2">
    <location>
        <begin position="80"/>
        <end position="97"/>
    </location>
</feature>
<comment type="caution">
    <text evidence="3">The sequence shown here is derived from an EMBL/GenBank/DDBJ whole genome shotgun (WGS) entry which is preliminary data.</text>
</comment>
<proteinExistence type="predicted"/>
<evidence type="ECO:0000313" key="4">
    <source>
        <dbReference type="Proteomes" id="UP001431209"/>
    </source>
</evidence>
<accession>A0AAW2ZQH3</accession>
<organism evidence="3 4">
    <name type="scientific">Acrasis kona</name>
    <dbReference type="NCBI Taxonomy" id="1008807"/>
    <lineage>
        <taxon>Eukaryota</taxon>
        <taxon>Discoba</taxon>
        <taxon>Heterolobosea</taxon>
        <taxon>Tetramitia</taxon>
        <taxon>Eutetramitia</taxon>
        <taxon>Acrasidae</taxon>
        <taxon>Acrasis</taxon>
    </lineage>
</organism>
<reference evidence="3 4" key="1">
    <citation type="submission" date="2024-03" db="EMBL/GenBank/DDBJ databases">
        <title>The Acrasis kona genome and developmental transcriptomes reveal deep origins of eukaryotic multicellular pathways.</title>
        <authorList>
            <person name="Sheikh S."/>
            <person name="Fu C.-J."/>
            <person name="Brown M.W."/>
            <person name="Baldauf S.L."/>
        </authorList>
    </citation>
    <scope>NUCLEOTIDE SEQUENCE [LARGE SCALE GENOMIC DNA]</scope>
    <source>
        <strain evidence="3 4">ATCC MYA-3509</strain>
    </source>
</reference>
<dbReference type="Proteomes" id="UP001431209">
    <property type="component" value="Unassembled WGS sequence"/>
</dbReference>
<gene>
    <name evidence="3" type="ORF">AKO1_002629</name>
</gene>
<dbReference type="AlphaFoldDB" id="A0AAW2ZQH3"/>
<feature type="coiled-coil region" evidence="1">
    <location>
        <begin position="127"/>
        <end position="168"/>
    </location>
</feature>
<dbReference type="EMBL" id="JAOPGA020001741">
    <property type="protein sequence ID" value="KAL0490994.1"/>
    <property type="molecule type" value="Genomic_DNA"/>
</dbReference>
<evidence type="ECO:0000313" key="3">
    <source>
        <dbReference type="EMBL" id="KAL0490994.1"/>
    </source>
</evidence>
<feature type="compositionally biased region" description="Pro residues" evidence="2">
    <location>
        <begin position="98"/>
        <end position="119"/>
    </location>
</feature>
<protein>
    <submittedName>
        <fullName evidence="3">Uncharacterized protein</fullName>
    </submittedName>
</protein>